<accession>A0A6B3QZR6</accession>
<evidence type="ECO:0000313" key="1">
    <source>
        <dbReference type="EMBL" id="NEV92560.1"/>
    </source>
</evidence>
<dbReference type="Pfam" id="PF12669">
    <property type="entry name" value="FeoB_associated"/>
    <property type="match status" value="1"/>
</dbReference>
<proteinExistence type="predicted"/>
<organism evidence="1 2">
    <name type="scientific">Psychroflexus aurantiacus</name>
    <dbReference type="NCBI Taxonomy" id="2709310"/>
    <lineage>
        <taxon>Bacteria</taxon>
        <taxon>Pseudomonadati</taxon>
        <taxon>Bacteroidota</taxon>
        <taxon>Flavobacteriia</taxon>
        <taxon>Flavobacteriales</taxon>
        <taxon>Flavobacteriaceae</taxon>
        <taxon>Psychroflexus</taxon>
    </lineage>
</organism>
<gene>
    <name evidence="1" type="ORF">G3567_00150</name>
</gene>
<protein>
    <submittedName>
        <fullName evidence="1">FeoB-associated Cys-rich membrane protein</fullName>
    </submittedName>
</protein>
<comment type="caution">
    <text evidence="1">The sequence shown here is derived from an EMBL/GenBank/DDBJ whole genome shotgun (WGS) entry which is preliminary data.</text>
</comment>
<sequence length="43" mass="4742">MMLQELLVLFIFLIASGYLIKKFFFKSRSGSSSCGSGQCGCKD</sequence>
<evidence type="ECO:0000313" key="2">
    <source>
        <dbReference type="Proteomes" id="UP000478505"/>
    </source>
</evidence>
<dbReference type="AlphaFoldDB" id="A0A6B3QZR6"/>
<keyword evidence="2" id="KW-1185">Reference proteome</keyword>
<dbReference type="EMBL" id="JAAIKD010000001">
    <property type="protein sequence ID" value="NEV92560.1"/>
    <property type="molecule type" value="Genomic_DNA"/>
</dbReference>
<name>A0A6B3QZR6_9FLAO</name>
<reference evidence="1 2" key="1">
    <citation type="submission" date="2020-02" db="EMBL/GenBank/DDBJ databases">
        <title>Flavobacteriaceae Psychroflexus bacterium YR1-1, complete genome.</title>
        <authorList>
            <person name="Li Y."/>
            <person name="Wu S."/>
        </authorList>
    </citation>
    <scope>NUCLEOTIDE SEQUENCE [LARGE SCALE GENOMIC DNA]</scope>
    <source>
        <strain evidence="1 2">YR1-1</strain>
    </source>
</reference>
<dbReference type="Proteomes" id="UP000478505">
    <property type="component" value="Unassembled WGS sequence"/>
</dbReference>